<dbReference type="VEuPathDB" id="CryptoDB:Cvel_5637"/>
<evidence type="ECO:0000256" key="3">
    <source>
        <dbReference type="ARBA" id="ARBA00022927"/>
    </source>
</evidence>
<sequence length="200" mass="23078">MAVINKDWQLIKPEDVLALNAATKEFLCPIDANIFGIDFTSFKIRDVEEDHIIFDVNEDVTVPADESGKPADPSKKGVIAPDIDARRSIRYNFGPDFLKLKVIGTTLEFSVGEQPVKNFRMIERHYFKGKLVKSFDFNMPFCMPRTTNTWEVIYEMPDLSDTEMREIIEAPYEMKSDSFYFVDGRLVMQNKAEYSYAPFT</sequence>
<comment type="similarity">
    <text evidence="1">Belongs to the PDE6D/unc-119 family.</text>
</comment>
<gene>
    <name evidence="6" type="ORF">Cvel_5637</name>
</gene>
<accession>A0A0G4H3R2</accession>
<dbReference type="EMBL" id="CDMZ01001831">
    <property type="protein sequence ID" value="CEM38142.1"/>
    <property type="molecule type" value="Genomic_DNA"/>
</dbReference>
<dbReference type="GO" id="GO:0060271">
    <property type="term" value="P:cilium assembly"/>
    <property type="evidence" value="ECO:0007669"/>
    <property type="project" value="TreeGrafter"/>
</dbReference>
<name>A0A0G4H3R2_9ALVE</name>
<dbReference type="InterPro" id="IPR008015">
    <property type="entry name" value="PDED_dom"/>
</dbReference>
<dbReference type="Gene3D" id="2.70.50.40">
    <property type="entry name" value="GMP phosphodiesterase, delta subunit"/>
    <property type="match status" value="1"/>
</dbReference>
<keyword evidence="2" id="KW-0813">Transport</keyword>
<dbReference type="SUPFAM" id="SSF81296">
    <property type="entry name" value="E set domains"/>
    <property type="match status" value="1"/>
</dbReference>
<dbReference type="Pfam" id="PF05351">
    <property type="entry name" value="GMP_PDE_delta"/>
    <property type="match status" value="1"/>
</dbReference>
<evidence type="ECO:0000256" key="2">
    <source>
        <dbReference type="ARBA" id="ARBA00022448"/>
    </source>
</evidence>
<dbReference type="GO" id="GO:0008289">
    <property type="term" value="F:lipid binding"/>
    <property type="evidence" value="ECO:0007669"/>
    <property type="project" value="UniProtKB-KW"/>
</dbReference>
<evidence type="ECO:0000313" key="6">
    <source>
        <dbReference type="EMBL" id="CEM38142.1"/>
    </source>
</evidence>
<evidence type="ECO:0000256" key="1">
    <source>
        <dbReference type="ARBA" id="ARBA00008102"/>
    </source>
</evidence>
<dbReference type="AlphaFoldDB" id="A0A0G4H3R2"/>
<feature type="domain" description="GMP phosphodiesterase delta subunit" evidence="5">
    <location>
        <begin position="32"/>
        <end position="196"/>
    </location>
</feature>
<keyword evidence="4" id="KW-0446">Lipid-binding</keyword>
<dbReference type="FunFam" id="2.70.50.40:FF:000003">
    <property type="entry name" value="UNC119 homologue, putative"/>
    <property type="match status" value="1"/>
</dbReference>
<dbReference type="InterPro" id="IPR014756">
    <property type="entry name" value="Ig_E-set"/>
</dbReference>
<keyword evidence="3" id="KW-0653">Protein transport</keyword>
<dbReference type="GO" id="GO:0005929">
    <property type="term" value="C:cilium"/>
    <property type="evidence" value="ECO:0007669"/>
    <property type="project" value="TreeGrafter"/>
</dbReference>
<evidence type="ECO:0000256" key="4">
    <source>
        <dbReference type="ARBA" id="ARBA00023121"/>
    </source>
</evidence>
<evidence type="ECO:0000259" key="5">
    <source>
        <dbReference type="Pfam" id="PF05351"/>
    </source>
</evidence>
<reference evidence="6" key="1">
    <citation type="submission" date="2014-11" db="EMBL/GenBank/DDBJ databases">
        <authorList>
            <person name="Otto D Thomas"/>
            <person name="Naeem Raeece"/>
        </authorList>
    </citation>
    <scope>NUCLEOTIDE SEQUENCE</scope>
</reference>
<dbReference type="InterPro" id="IPR037036">
    <property type="entry name" value="PDED_dom_sf"/>
</dbReference>
<organism evidence="6">
    <name type="scientific">Chromera velia CCMP2878</name>
    <dbReference type="NCBI Taxonomy" id="1169474"/>
    <lineage>
        <taxon>Eukaryota</taxon>
        <taxon>Sar</taxon>
        <taxon>Alveolata</taxon>
        <taxon>Colpodellida</taxon>
        <taxon>Chromeraceae</taxon>
        <taxon>Chromera</taxon>
    </lineage>
</organism>
<proteinExistence type="inferred from homology"/>
<protein>
    <recommendedName>
        <fullName evidence="5">GMP phosphodiesterase delta subunit domain-containing protein</fullName>
    </recommendedName>
</protein>
<dbReference type="PANTHER" id="PTHR12951">
    <property type="entry name" value="RETINAL PROTEIN 4"/>
    <property type="match status" value="1"/>
</dbReference>
<dbReference type="InterPro" id="IPR051519">
    <property type="entry name" value="PDE6D_unc-119_myristoyl-bd"/>
</dbReference>
<dbReference type="GO" id="GO:0042953">
    <property type="term" value="P:lipoprotein transport"/>
    <property type="evidence" value="ECO:0007669"/>
    <property type="project" value="TreeGrafter"/>
</dbReference>
<dbReference type="PANTHER" id="PTHR12951:SF1">
    <property type="entry name" value="PROTEIN UNC-119 HOMOLOG"/>
    <property type="match status" value="1"/>
</dbReference>